<evidence type="ECO:0000313" key="5">
    <source>
        <dbReference type="Proteomes" id="UP000183255"/>
    </source>
</evidence>
<dbReference type="Gene3D" id="1.10.3730.20">
    <property type="match status" value="2"/>
</dbReference>
<dbReference type="Pfam" id="PF00892">
    <property type="entry name" value="EamA"/>
    <property type="match status" value="2"/>
</dbReference>
<feature type="transmembrane region" description="Helical" evidence="2">
    <location>
        <begin position="278"/>
        <end position="296"/>
    </location>
</feature>
<reference evidence="4 5" key="1">
    <citation type="submission" date="2016-10" db="EMBL/GenBank/DDBJ databases">
        <authorList>
            <person name="de Groot N.N."/>
        </authorList>
    </citation>
    <scope>NUCLEOTIDE SEQUENCE [LARGE SCALE GENOMIC DNA]</scope>
    <source>
        <strain evidence="4 5">CGMCC 1.5058</strain>
    </source>
</reference>
<feature type="transmembrane region" description="Helical" evidence="2">
    <location>
        <begin position="250"/>
        <end position="271"/>
    </location>
</feature>
<feature type="transmembrane region" description="Helical" evidence="2">
    <location>
        <begin position="115"/>
        <end position="136"/>
    </location>
</feature>
<gene>
    <name evidence="4" type="ORF">SAMN05421804_101694</name>
</gene>
<evidence type="ECO:0000259" key="3">
    <source>
        <dbReference type="Pfam" id="PF00892"/>
    </source>
</evidence>
<dbReference type="GO" id="GO:0016020">
    <property type="term" value="C:membrane"/>
    <property type="evidence" value="ECO:0007669"/>
    <property type="project" value="InterPro"/>
</dbReference>
<dbReference type="InterPro" id="IPR037185">
    <property type="entry name" value="EmrE-like"/>
</dbReference>
<evidence type="ECO:0000256" key="2">
    <source>
        <dbReference type="SAM" id="Phobius"/>
    </source>
</evidence>
<dbReference type="EMBL" id="FNDZ01000001">
    <property type="protein sequence ID" value="SDI10545.1"/>
    <property type="molecule type" value="Genomic_DNA"/>
</dbReference>
<feature type="domain" description="EamA" evidence="3">
    <location>
        <begin position="160"/>
        <end position="294"/>
    </location>
</feature>
<comment type="similarity">
    <text evidence="1">Belongs to the EamA transporter family.</text>
</comment>
<dbReference type="AlphaFoldDB" id="A0A1G8HV15"/>
<evidence type="ECO:0000313" key="4">
    <source>
        <dbReference type="EMBL" id="SDI10545.1"/>
    </source>
</evidence>
<feature type="transmembrane region" description="Helical" evidence="2">
    <location>
        <begin position="194"/>
        <end position="214"/>
    </location>
</feature>
<feature type="domain" description="EamA" evidence="3">
    <location>
        <begin position="2"/>
        <end position="133"/>
    </location>
</feature>
<feature type="transmembrane region" description="Helical" evidence="2">
    <location>
        <begin position="32"/>
        <end position="51"/>
    </location>
</feature>
<dbReference type="PANTHER" id="PTHR22911">
    <property type="entry name" value="ACYL-MALONYL CONDENSING ENZYME-RELATED"/>
    <property type="match status" value="1"/>
</dbReference>
<keyword evidence="2" id="KW-1133">Transmembrane helix</keyword>
<feature type="transmembrane region" description="Helical" evidence="2">
    <location>
        <begin position="157"/>
        <end position="182"/>
    </location>
</feature>
<dbReference type="SUPFAM" id="SSF103481">
    <property type="entry name" value="Multidrug resistance efflux transporter EmrE"/>
    <property type="match status" value="2"/>
</dbReference>
<accession>A0A1G8HV15</accession>
<evidence type="ECO:0000256" key="1">
    <source>
        <dbReference type="ARBA" id="ARBA00007362"/>
    </source>
</evidence>
<protein>
    <submittedName>
        <fullName evidence="4">EamA-like transporter family protein</fullName>
    </submittedName>
</protein>
<sequence>MWLLFAIITTLSWAFSDLFYKKGAVPSDKTSHLKTAIMVGLVMGLHGFLYMVTKKVEFSPLYLVTYFPVSFMYILSMTIGYLGLRYIELSISSPIQNSSGVVTALLIFFFFDHTLSWMEILAILTITLGVLALALVEKKEADLLPLSPQEKKKYRTGLFAILFPIVYSIIDGLGTFFDAIYLDELQLIGEDQALLAYEFTFFLCALLLLLYLRIKKEPFSLLKQKDRGLAAGFETLGQFFYVYAMARNAIITAPLIASYSVFSVLLSRIFLKEKLNKPQYASIITVLSGILLLALSEVL</sequence>
<feature type="transmembrane region" description="Helical" evidence="2">
    <location>
        <begin position="63"/>
        <end position="84"/>
    </location>
</feature>
<name>A0A1G8HV15_9CLOT</name>
<keyword evidence="2" id="KW-0812">Transmembrane</keyword>
<keyword evidence="2" id="KW-0472">Membrane</keyword>
<dbReference type="Proteomes" id="UP000183255">
    <property type="component" value="Unassembled WGS sequence"/>
</dbReference>
<organism evidence="4 5">
    <name type="scientific">Proteiniclasticum ruminis</name>
    <dbReference type="NCBI Taxonomy" id="398199"/>
    <lineage>
        <taxon>Bacteria</taxon>
        <taxon>Bacillati</taxon>
        <taxon>Bacillota</taxon>
        <taxon>Clostridia</taxon>
        <taxon>Eubacteriales</taxon>
        <taxon>Clostridiaceae</taxon>
        <taxon>Proteiniclasticum</taxon>
    </lineage>
</organism>
<dbReference type="RefSeq" id="WP_031574127.1">
    <property type="nucleotide sequence ID" value="NZ_FNDZ01000001.1"/>
</dbReference>
<proteinExistence type="inferred from homology"/>
<dbReference type="PANTHER" id="PTHR22911:SF137">
    <property type="entry name" value="SOLUTE CARRIER FAMILY 35 MEMBER G2-RELATED"/>
    <property type="match status" value="1"/>
</dbReference>
<dbReference type="InterPro" id="IPR000620">
    <property type="entry name" value="EamA_dom"/>
</dbReference>